<dbReference type="AlphaFoldDB" id="A0A1S3D5Y7"/>
<dbReference type="GO" id="GO:0003676">
    <property type="term" value="F:nucleic acid binding"/>
    <property type="evidence" value="ECO:0007669"/>
    <property type="project" value="InterPro"/>
</dbReference>
<keyword evidence="8" id="KW-0540">Nuclease</keyword>
<comment type="catalytic activity">
    <reaction evidence="5">
        <text>pretRNA = a 3'-half-tRNA molecule with a 5'-OH end + a 5'-half-tRNA molecule with a 2',3'-cyclic phosphate end + an intron with a 2',3'-cyclic phosphate and a 5'-hydroxyl terminus.</text>
        <dbReference type="EC" id="4.6.1.16"/>
    </reaction>
</comment>
<evidence type="ECO:0000259" key="6">
    <source>
        <dbReference type="Pfam" id="PF01974"/>
    </source>
</evidence>
<reference evidence="8" key="1">
    <citation type="submission" date="2025-08" db="UniProtKB">
        <authorList>
            <consortium name="RefSeq"/>
        </authorList>
    </citation>
    <scope>IDENTIFICATION</scope>
</reference>
<dbReference type="InterPro" id="IPR006677">
    <property type="entry name" value="tRNA_intron_Endonuc_cat-like"/>
</dbReference>
<keyword evidence="3" id="KW-0819">tRNA processing</keyword>
<keyword evidence="8" id="KW-0378">Hydrolase</keyword>
<name>A0A1S3D5Y7_DIACI</name>
<dbReference type="Pfam" id="PF01974">
    <property type="entry name" value="tRNA_int_endo"/>
    <property type="match status" value="1"/>
</dbReference>
<evidence type="ECO:0000313" key="8">
    <source>
        <dbReference type="RefSeq" id="XP_008474960.1"/>
    </source>
</evidence>
<comment type="similarity">
    <text evidence="1">Belongs to the tRNA-intron endonuclease family.</text>
</comment>
<dbReference type="InterPro" id="IPR011856">
    <property type="entry name" value="tRNA_endonuc-like_dom_sf"/>
</dbReference>
<protein>
    <recommendedName>
        <fullName evidence="2">tRNA-intron lyase</fullName>
        <ecNumber evidence="2">4.6.1.16</ecNumber>
    </recommendedName>
</protein>
<dbReference type="SUPFAM" id="SSF53032">
    <property type="entry name" value="tRNA-intron endonuclease catalytic domain-like"/>
    <property type="match status" value="1"/>
</dbReference>
<dbReference type="CDD" id="cd22363">
    <property type="entry name" value="tRNA-intron_lyase_C"/>
    <property type="match status" value="1"/>
</dbReference>
<feature type="domain" description="tRNA intron endonuclease catalytic" evidence="6">
    <location>
        <begin position="36"/>
        <end position="118"/>
    </location>
</feature>
<evidence type="ECO:0000313" key="7">
    <source>
        <dbReference type="Proteomes" id="UP000079169"/>
    </source>
</evidence>
<dbReference type="Gene3D" id="3.40.1350.10">
    <property type="match status" value="1"/>
</dbReference>
<dbReference type="GO" id="GO:0000379">
    <property type="term" value="P:tRNA-type intron splice site recognition and cleavage"/>
    <property type="evidence" value="ECO:0007669"/>
    <property type="project" value="TreeGrafter"/>
</dbReference>
<evidence type="ECO:0000256" key="2">
    <source>
        <dbReference type="ARBA" id="ARBA00012573"/>
    </source>
</evidence>
<dbReference type="PANTHER" id="PTHR13070">
    <property type="entry name" value="TRNA-SPLICING ENDONUCLEASE SUBUNIT SEN34-RELATED"/>
    <property type="match status" value="1"/>
</dbReference>
<evidence type="ECO:0000256" key="4">
    <source>
        <dbReference type="ARBA" id="ARBA00023239"/>
    </source>
</evidence>
<dbReference type="GO" id="GO:0005634">
    <property type="term" value="C:nucleus"/>
    <property type="evidence" value="ECO:0007669"/>
    <property type="project" value="UniProtKB-ARBA"/>
</dbReference>
<dbReference type="PANTHER" id="PTHR13070:SF0">
    <property type="entry name" value="TRNA-SPLICING ENDONUCLEASE SUBUNIT SEN34"/>
    <property type="match status" value="1"/>
</dbReference>
<proteinExistence type="inferred from homology"/>
<sequence length="128" mass="14942">MNPMIQGDFYHEDPWLEYEDLDSKYWTHPETKKDILKYSIFKDLWHKNYFITNGNKFGGDYLVYKGDPSKFHAEYIVICRCHTETFKAAELAMYGRVGSNAKKKVVIGSLNPNGQVMYQSLSWADLVT</sequence>
<dbReference type="GO" id="GO:0000213">
    <property type="term" value="F:tRNA-intron lyase activity"/>
    <property type="evidence" value="ECO:0007669"/>
    <property type="project" value="UniProtKB-EC"/>
</dbReference>
<dbReference type="EC" id="4.6.1.16" evidence="2"/>
<dbReference type="Proteomes" id="UP000079169">
    <property type="component" value="Unplaced"/>
</dbReference>
<dbReference type="STRING" id="121845.A0A1S3D5Y7"/>
<organism evidence="7 8">
    <name type="scientific">Diaphorina citri</name>
    <name type="common">Asian citrus psyllid</name>
    <dbReference type="NCBI Taxonomy" id="121845"/>
    <lineage>
        <taxon>Eukaryota</taxon>
        <taxon>Metazoa</taxon>
        <taxon>Ecdysozoa</taxon>
        <taxon>Arthropoda</taxon>
        <taxon>Hexapoda</taxon>
        <taxon>Insecta</taxon>
        <taxon>Pterygota</taxon>
        <taxon>Neoptera</taxon>
        <taxon>Paraneoptera</taxon>
        <taxon>Hemiptera</taxon>
        <taxon>Sternorrhyncha</taxon>
        <taxon>Psylloidea</taxon>
        <taxon>Psyllidae</taxon>
        <taxon>Diaphorininae</taxon>
        <taxon>Diaphorina</taxon>
    </lineage>
</organism>
<keyword evidence="8" id="KW-0255">Endonuclease</keyword>
<gene>
    <name evidence="8" type="primary">LOC103511986</name>
</gene>
<dbReference type="KEGG" id="dci:103511986"/>
<dbReference type="GeneID" id="103511986"/>
<dbReference type="NCBIfam" id="TIGR00324">
    <property type="entry name" value="endA"/>
    <property type="match status" value="1"/>
</dbReference>
<dbReference type="InterPro" id="IPR006676">
    <property type="entry name" value="tRNA_splic"/>
</dbReference>
<keyword evidence="7" id="KW-1185">Reference proteome</keyword>
<accession>A0A1S3D5Y7</accession>
<evidence type="ECO:0000256" key="5">
    <source>
        <dbReference type="ARBA" id="ARBA00034031"/>
    </source>
</evidence>
<dbReference type="OMA" id="ICRCHTE"/>
<dbReference type="InterPro" id="IPR036167">
    <property type="entry name" value="tRNA_intron_Endo_cat-like_sf"/>
</dbReference>
<keyword evidence="4" id="KW-0456">Lyase</keyword>
<dbReference type="RefSeq" id="XP_008474960.1">
    <property type="nucleotide sequence ID" value="XM_008476738.1"/>
</dbReference>
<dbReference type="PaxDb" id="121845-A0A1S3D5Y7"/>
<evidence type="ECO:0000256" key="3">
    <source>
        <dbReference type="ARBA" id="ARBA00022694"/>
    </source>
</evidence>
<evidence type="ECO:0000256" key="1">
    <source>
        <dbReference type="ARBA" id="ARBA00008078"/>
    </source>
</evidence>